<accession>M3VGI5</accession>
<dbReference type="SUPFAM" id="SSF109604">
    <property type="entry name" value="HD-domain/PDEase-like"/>
    <property type="match status" value="1"/>
</dbReference>
<dbReference type="EMBL" id="BAOP01000024">
    <property type="protein sequence ID" value="GAC80944.1"/>
    <property type="molecule type" value="Genomic_DNA"/>
</dbReference>
<gene>
    <name evidence="1" type="ORF">GM1_024_00650</name>
</gene>
<sequence>MRIGELTRSERLSTAMAASAAAARSLPGQLRRVSSSSCGQLVTPPDSKFATEVAERAADELAPEVLAHSLRCFQWAAAFAEVDGLVADPEQLWAASMLHDLVLGGPDVDGYGCFAAIGGALAGELVARHRSAVDADVVRSAIAVHFHPATPAEPVARCLHSAVNLDVVGRRSRELDAGLIAVTEAAHSRDGFTQTFCDAMKVEAHLRPYSSAAVLWRAGARLPILLNPLARA</sequence>
<protein>
    <recommendedName>
        <fullName evidence="3">HD domain-containing protein</fullName>
    </recommendedName>
</protein>
<dbReference type="STRING" id="410332.SAMN04488550_3039"/>
<dbReference type="PANTHER" id="PTHR35569">
    <property type="entry name" value="CYANAMIDE HYDRATASE DDI2-RELATED"/>
    <property type="match status" value="1"/>
</dbReference>
<reference evidence="1 2" key="1">
    <citation type="submission" date="2013-02" db="EMBL/GenBank/DDBJ databases">
        <title>Whole genome shotgun sequence of Gordonia malaquae NBRC 108250.</title>
        <authorList>
            <person name="Yoshida I."/>
            <person name="Hosoyama A."/>
            <person name="Tsuchikane K."/>
            <person name="Ando Y."/>
            <person name="Baba S."/>
            <person name="Ohji S."/>
            <person name="Hamada M."/>
            <person name="Tamura T."/>
            <person name="Yamazoe A."/>
            <person name="Yamazaki S."/>
            <person name="Fujita N."/>
        </authorList>
    </citation>
    <scope>NUCLEOTIDE SEQUENCE [LARGE SCALE GENOMIC DNA]</scope>
    <source>
        <strain evidence="1 2">NBRC 108250</strain>
    </source>
</reference>
<dbReference type="Gene3D" id="1.10.3210.10">
    <property type="entry name" value="Hypothetical protein af1432"/>
    <property type="match status" value="1"/>
</dbReference>
<keyword evidence="2" id="KW-1185">Reference proteome</keyword>
<comment type="caution">
    <text evidence="1">The sequence shown here is derived from an EMBL/GenBank/DDBJ whole genome shotgun (WGS) entry which is preliminary data.</text>
</comment>
<dbReference type="AlphaFoldDB" id="M3VGI5"/>
<dbReference type="PANTHER" id="PTHR35569:SF1">
    <property type="entry name" value="CYANAMIDE HYDRATASE DDI2-RELATED"/>
    <property type="match status" value="1"/>
</dbReference>
<evidence type="ECO:0000313" key="1">
    <source>
        <dbReference type="EMBL" id="GAC80944.1"/>
    </source>
</evidence>
<dbReference type="eggNOG" id="COG1418">
    <property type="taxonomic scope" value="Bacteria"/>
</dbReference>
<name>M3VGI5_GORML</name>
<evidence type="ECO:0000313" key="2">
    <source>
        <dbReference type="Proteomes" id="UP000035009"/>
    </source>
</evidence>
<dbReference type="Proteomes" id="UP000035009">
    <property type="component" value="Unassembled WGS sequence"/>
</dbReference>
<evidence type="ECO:0008006" key="3">
    <source>
        <dbReference type="Google" id="ProtNLM"/>
    </source>
</evidence>
<organism evidence="1 2">
    <name type="scientific">Gordonia malaquae NBRC 108250</name>
    <dbReference type="NCBI Taxonomy" id="1223542"/>
    <lineage>
        <taxon>Bacteria</taxon>
        <taxon>Bacillati</taxon>
        <taxon>Actinomycetota</taxon>
        <taxon>Actinomycetes</taxon>
        <taxon>Mycobacteriales</taxon>
        <taxon>Gordoniaceae</taxon>
        <taxon>Gordonia</taxon>
    </lineage>
</organism>
<proteinExistence type="predicted"/>